<gene>
    <name evidence="1" type="ORF">TSPGSL018_23402</name>
</gene>
<feature type="non-terminal residue" evidence="1">
    <location>
        <position position="1"/>
    </location>
</feature>
<proteinExistence type="predicted"/>
<name>A0A061RTM1_9CHLO</name>
<accession>A0A061RTM1</accession>
<dbReference type="EMBL" id="GBEZ01010338">
    <property type="protein sequence ID" value="JAC75328.1"/>
    <property type="molecule type" value="Transcribed_RNA"/>
</dbReference>
<dbReference type="AlphaFoldDB" id="A0A061RTM1"/>
<organism evidence="1">
    <name type="scientific">Tetraselmis sp. GSL018</name>
    <dbReference type="NCBI Taxonomy" id="582737"/>
    <lineage>
        <taxon>Eukaryota</taxon>
        <taxon>Viridiplantae</taxon>
        <taxon>Chlorophyta</taxon>
        <taxon>core chlorophytes</taxon>
        <taxon>Chlorodendrophyceae</taxon>
        <taxon>Chlorodendrales</taxon>
        <taxon>Chlorodendraceae</taxon>
        <taxon>Tetraselmis</taxon>
    </lineage>
</organism>
<reference evidence="1" key="1">
    <citation type="submission" date="2014-05" db="EMBL/GenBank/DDBJ databases">
        <title>The transcriptome of the halophilic microalga Tetraselmis sp. GSL018 isolated from the Great Salt Lake, Utah.</title>
        <authorList>
            <person name="Jinkerson R.E."/>
            <person name="D'Adamo S."/>
            <person name="Posewitz M.C."/>
        </authorList>
    </citation>
    <scope>NUCLEOTIDE SEQUENCE</scope>
    <source>
        <strain evidence="1">GSL018</strain>
    </source>
</reference>
<evidence type="ECO:0000313" key="1">
    <source>
        <dbReference type="EMBL" id="JAC75328.1"/>
    </source>
</evidence>
<sequence length="81" mass="9419">TSDWVTIHTPTFMDQPRTIEDAHELHPTLCPDHTRAVQWFRLEYDTNILSTTMSISAIYVRGSLVPDHRRVSDPEGHLIYE</sequence>
<feature type="non-terminal residue" evidence="1">
    <location>
        <position position="81"/>
    </location>
</feature>
<protein>
    <submittedName>
        <fullName evidence="1">Uncharacterized protein</fullName>
    </submittedName>
</protein>